<dbReference type="GeneID" id="38780174"/>
<dbReference type="GO" id="GO:0009306">
    <property type="term" value="P:protein secretion"/>
    <property type="evidence" value="ECO:0007669"/>
    <property type="project" value="TreeGrafter"/>
</dbReference>
<comment type="caution">
    <text evidence="1">The sequence shown here is derived from an EMBL/GenBank/DDBJ whole genome shotgun (WGS) entry which is preliminary data.</text>
</comment>
<evidence type="ECO:0000313" key="2">
    <source>
        <dbReference type="Proteomes" id="UP000287166"/>
    </source>
</evidence>
<reference evidence="1 2" key="1">
    <citation type="journal article" date="2018" name="Sci. Rep.">
        <title>Genome sequence of the cauliflower mushroom Sparassis crispa (Hanabiratake) and its association with beneficial usage.</title>
        <authorList>
            <person name="Kiyama R."/>
            <person name="Furutani Y."/>
            <person name="Kawaguchi K."/>
            <person name="Nakanishi T."/>
        </authorList>
    </citation>
    <scope>NUCLEOTIDE SEQUENCE [LARGE SCALE GENOMIC DNA]</scope>
</reference>
<protein>
    <submittedName>
        <fullName evidence="1">Transport and Golgi organization 2</fullName>
    </submittedName>
</protein>
<name>A0A401GM26_9APHY</name>
<sequence length="306" mass="33766">MCVGFWCLEHPRYALIMCSNRDEYLSRPTSEAHFHSFESSGTTDPEGGLVLSGRDLLAGGTWAGIGRTGRIAFLTNITESPKTYNSSRGDLTSSFLLHRFPGRTLEDEVHAIVSRNGVFAGFNLLLSTPLYTPDADGKRTLSLEAAFVTNSGGAGTITARHLSDEERRCGGMSNGIDRHGASEWTKVKHGTRSMQDVLDSITEDTTESEIVEHLFGILTWKCNPSPLDRSELRNTIQVEPLVVASPDSAHCEYYGTRLSTVILIGRNGSVLFVERDVWALDAEGRPVRADAEKQRVFRFQIEECPP</sequence>
<dbReference type="PANTHER" id="PTHR17985">
    <property type="entry name" value="SER/THR-RICH PROTEIN T10 IN DGCR REGION"/>
    <property type="match status" value="1"/>
</dbReference>
<dbReference type="RefSeq" id="XP_027614170.1">
    <property type="nucleotide sequence ID" value="XM_027758369.1"/>
</dbReference>
<dbReference type="Pfam" id="PF05742">
    <property type="entry name" value="TANGO2"/>
    <property type="match status" value="1"/>
</dbReference>
<dbReference type="AlphaFoldDB" id="A0A401GM26"/>
<dbReference type="Proteomes" id="UP000287166">
    <property type="component" value="Unassembled WGS sequence"/>
</dbReference>
<keyword evidence="2" id="KW-1185">Reference proteome</keyword>
<dbReference type="GO" id="GO:0005794">
    <property type="term" value="C:Golgi apparatus"/>
    <property type="evidence" value="ECO:0007669"/>
    <property type="project" value="TreeGrafter"/>
</dbReference>
<dbReference type="GO" id="GO:0007030">
    <property type="term" value="P:Golgi organization"/>
    <property type="evidence" value="ECO:0007669"/>
    <property type="project" value="TreeGrafter"/>
</dbReference>
<dbReference type="InterPro" id="IPR008551">
    <property type="entry name" value="TANGO2"/>
</dbReference>
<gene>
    <name evidence="1" type="ORF">SCP_0503050</name>
</gene>
<dbReference type="OrthoDB" id="191601at2759"/>
<evidence type="ECO:0000313" key="1">
    <source>
        <dbReference type="EMBL" id="GBE83257.1"/>
    </source>
</evidence>
<dbReference type="EMBL" id="BFAD01000005">
    <property type="protein sequence ID" value="GBE83257.1"/>
    <property type="molecule type" value="Genomic_DNA"/>
</dbReference>
<proteinExistence type="predicted"/>
<accession>A0A401GM26</accession>
<dbReference type="PANTHER" id="PTHR17985:SF8">
    <property type="entry name" value="TRANSPORT AND GOLGI ORGANIZATION PROTEIN 2 HOMOLOG"/>
    <property type="match status" value="1"/>
</dbReference>
<dbReference type="InParanoid" id="A0A401GM26"/>
<organism evidence="1 2">
    <name type="scientific">Sparassis crispa</name>
    <dbReference type="NCBI Taxonomy" id="139825"/>
    <lineage>
        <taxon>Eukaryota</taxon>
        <taxon>Fungi</taxon>
        <taxon>Dikarya</taxon>
        <taxon>Basidiomycota</taxon>
        <taxon>Agaricomycotina</taxon>
        <taxon>Agaricomycetes</taxon>
        <taxon>Polyporales</taxon>
        <taxon>Sparassidaceae</taxon>
        <taxon>Sparassis</taxon>
    </lineage>
</organism>